<evidence type="ECO:0000313" key="2">
    <source>
        <dbReference type="Proteomes" id="UP001162501"/>
    </source>
</evidence>
<protein>
    <submittedName>
        <fullName evidence="1">Uncharacterized protein</fullName>
    </submittedName>
</protein>
<reference evidence="1" key="2">
    <citation type="submission" date="2025-03" db="EMBL/GenBank/DDBJ databases">
        <authorList>
            <consortium name="ELIXIR-Norway"/>
            <consortium name="Elixir Norway"/>
        </authorList>
    </citation>
    <scope>NUCLEOTIDE SEQUENCE</scope>
</reference>
<sequence>MIHLDENRISKSPRNTWRVFHRNTSVKSQEGQHVTKKGAVPWCHSVSVVGLACLWNPIPYGLMPRYTSPRFLLFIPEPHIDLPGIFRWEADGCVPASREKCKNTPLMRAFAPVSCSFVCSPCYAGPPAALLAPPPWVTELIYYTCVITFTPFLGATAKIQTSKEHDMNRLFRETTVVFSSNTSMFILLLEQLLNSHWSLLVTLVLS</sequence>
<dbReference type="EMBL" id="OX596115">
    <property type="protein sequence ID" value="CAN0474380.1"/>
    <property type="molecule type" value="Genomic_DNA"/>
</dbReference>
<organism evidence="1 2">
    <name type="scientific">Rangifer tarandus platyrhynchus</name>
    <name type="common">Svalbard reindeer</name>
    <dbReference type="NCBI Taxonomy" id="3082113"/>
    <lineage>
        <taxon>Eukaryota</taxon>
        <taxon>Metazoa</taxon>
        <taxon>Chordata</taxon>
        <taxon>Craniata</taxon>
        <taxon>Vertebrata</taxon>
        <taxon>Euteleostomi</taxon>
        <taxon>Mammalia</taxon>
        <taxon>Eutheria</taxon>
        <taxon>Laurasiatheria</taxon>
        <taxon>Artiodactyla</taxon>
        <taxon>Ruminantia</taxon>
        <taxon>Pecora</taxon>
        <taxon>Cervidae</taxon>
        <taxon>Odocoileinae</taxon>
        <taxon>Rangifer</taxon>
    </lineage>
</organism>
<evidence type="ECO:0000313" key="1">
    <source>
        <dbReference type="EMBL" id="CAN0474380.1"/>
    </source>
</evidence>
<dbReference type="Proteomes" id="UP001162501">
    <property type="component" value="Chromosome 31"/>
</dbReference>
<accession>A0AC59ZP20</accession>
<gene>
    <name evidence="1" type="ORF">MRATA1EN22A_LOCUS20716</name>
</gene>
<reference evidence="1" key="1">
    <citation type="submission" date="2023-05" db="EMBL/GenBank/DDBJ databases">
        <authorList>
            <consortium name="ELIXIR-Norway"/>
        </authorList>
    </citation>
    <scope>NUCLEOTIDE SEQUENCE</scope>
</reference>
<name>A0AC59ZP20_RANTA</name>
<proteinExistence type="predicted"/>